<keyword evidence="8" id="KW-1185">Reference proteome</keyword>
<dbReference type="OrthoDB" id="3734512at2"/>
<feature type="domain" description="Nucleoside phosphorylase" evidence="6">
    <location>
        <begin position="13"/>
        <end position="232"/>
    </location>
</feature>
<dbReference type="PANTHER" id="PTHR46832:SF1">
    <property type="entry name" value="5'-METHYLTHIOADENOSINE_S-ADENOSYLHOMOCYSTEINE NUCLEOSIDASE"/>
    <property type="match status" value="1"/>
</dbReference>
<keyword evidence="5" id="KW-0486">Methionine biosynthesis</keyword>
<evidence type="ECO:0000256" key="1">
    <source>
        <dbReference type="ARBA" id="ARBA00004945"/>
    </source>
</evidence>
<evidence type="ECO:0000259" key="6">
    <source>
        <dbReference type="Pfam" id="PF01048"/>
    </source>
</evidence>
<dbReference type="GO" id="GO:0019284">
    <property type="term" value="P:L-methionine salvage from S-adenosylmethionine"/>
    <property type="evidence" value="ECO:0007669"/>
    <property type="project" value="TreeGrafter"/>
</dbReference>
<dbReference type="InterPro" id="IPR010049">
    <property type="entry name" value="MTA_SAH_Nsdase"/>
</dbReference>
<dbReference type="InterPro" id="IPR035994">
    <property type="entry name" value="Nucleoside_phosphorylase_sf"/>
</dbReference>
<keyword evidence="4 7" id="KW-0378">Hydrolase</keyword>
<evidence type="ECO:0000256" key="2">
    <source>
        <dbReference type="ARBA" id="ARBA00011974"/>
    </source>
</evidence>
<name>A0A7J5USA4_9MICO</name>
<dbReference type="GO" id="GO:0009164">
    <property type="term" value="P:nucleoside catabolic process"/>
    <property type="evidence" value="ECO:0007669"/>
    <property type="project" value="InterPro"/>
</dbReference>
<dbReference type="Pfam" id="PF01048">
    <property type="entry name" value="PNP_UDP_1"/>
    <property type="match status" value="1"/>
</dbReference>
<dbReference type="GO" id="GO:0008930">
    <property type="term" value="F:methylthioadenosine nucleosidase activity"/>
    <property type="evidence" value="ECO:0007669"/>
    <property type="project" value="InterPro"/>
</dbReference>
<comment type="pathway">
    <text evidence="1">Amino-acid biosynthesis; L-methionine biosynthesis via salvage pathway; S-methyl-5-thio-alpha-D-ribose 1-phosphate from S-methyl-5'-thioadenosine (hydrolase route): step 1/2.</text>
</comment>
<dbReference type="Proteomes" id="UP000451860">
    <property type="component" value="Unassembled WGS sequence"/>
</dbReference>
<evidence type="ECO:0000256" key="5">
    <source>
        <dbReference type="ARBA" id="ARBA00023167"/>
    </source>
</evidence>
<dbReference type="AlphaFoldDB" id="A0A7J5USA4"/>
<dbReference type="NCBIfam" id="NF004079">
    <property type="entry name" value="PRK05584.1"/>
    <property type="match status" value="1"/>
</dbReference>
<keyword evidence="7" id="KW-0326">Glycosidase</keyword>
<dbReference type="InterPro" id="IPR000845">
    <property type="entry name" value="Nucleoside_phosphorylase_d"/>
</dbReference>
<evidence type="ECO:0000256" key="3">
    <source>
        <dbReference type="ARBA" id="ARBA00022605"/>
    </source>
</evidence>
<dbReference type="NCBIfam" id="TIGR01704">
    <property type="entry name" value="MTA_SAH-Nsdase"/>
    <property type="match status" value="1"/>
</dbReference>
<dbReference type="CDD" id="cd09008">
    <property type="entry name" value="MTAN"/>
    <property type="match status" value="1"/>
</dbReference>
<dbReference type="GO" id="GO:0008782">
    <property type="term" value="F:adenosylhomocysteine nucleosidase activity"/>
    <property type="evidence" value="ECO:0007669"/>
    <property type="project" value="UniProtKB-EC"/>
</dbReference>
<gene>
    <name evidence="7" type="ORF">GB883_07425</name>
</gene>
<evidence type="ECO:0000313" key="7">
    <source>
        <dbReference type="EMBL" id="KAE8764713.1"/>
    </source>
</evidence>
<dbReference type="GO" id="GO:0005829">
    <property type="term" value="C:cytosol"/>
    <property type="evidence" value="ECO:0007669"/>
    <property type="project" value="TreeGrafter"/>
</dbReference>
<evidence type="ECO:0000313" key="8">
    <source>
        <dbReference type="Proteomes" id="UP000451860"/>
    </source>
</evidence>
<evidence type="ECO:0000256" key="4">
    <source>
        <dbReference type="ARBA" id="ARBA00022801"/>
    </source>
</evidence>
<dbReference type="Gene3D" id="3.40.50.1580">
    <property type="entry name" value="Nucleoside phosphorylase domain"/>
    <property type="match status" value="1"/>
</dbReference>
<dbReference type="RefSeq" id="WP_152203445.1">
    <property type="nucleotide sequence ID" value="NZ_VUKF01000028.1"/>
</dbReference>
<organism evidence="7 8">
    <name type="scientific">Georgenia thermotolerans</name>
    <dbReference type="NCBI Taxonomy" id="527326"/>
    <lineage>
        <taxon>Bacteria</taxon>
        <taxon>Bacillati</taxon>
        <taxon>Actinomycetota</taxon>
        <taxon>Actinomycetes</taxon>
        <taxon>Micrococcales</taxon>
        <taxon>Bogoriellaceae</taxon>
        <taxon>Georgenia</taxon>
    </lineage>
</organism>
<accession>A0A7J5USA4</accession>
<dbReference type="PANTHER" id="PTHR46832">
    <property type="entry name" value="5'-METHYLTHIOADENOSINE/S-ADENOSYLHOMOCYSTEINE NUCLEOSIDASE"/>
    <property type="match status" value="1"/>
</dbReference>
<dbReference type="SUPFAM" id="SSF53167">
    <property type="entry name" value="Purine and uridine phosphorylases"/>
    <property type="match status" value="1"/>
</dbReference>
<keyword evidence="3" id="KW-0028">Amino-acid biosynthesis</keyword>
<dbReference type="EMBL" id="WHJE01000024">
    <property type="protein sequence ID" value="KAE8764713.1"/>
    <property type="molecule type" value="Genomic_DNA"/>
</dbReference>
<proteinExistence type="predicted"/>
<dbReference type="UniPathway" id="UPA00904">
    <property type="reaction ID" value="UER00871"/>
</dbReference>
<reference evidence="7 8" key="1">
    <citation type="submission" date="2019-10" db="EMBL/GenBank/DDBJ databases">
        <title>Georgenia wutianyii sp. nov. and Georgenia yuyongxinii sp. nov. isolated from plateau pika (Ochotona curzoniae) in the Qinghai-Tibet plateau of China.</title>
        <authorList>
            <person name="Tian Z."/>
        </authorList>
    </citation>
    <scope>NUCLEOTIDE SEQUENCE [LARGE SCALE GENOMIC DNA]</scope>
    <source>
        <strain evidence="7 8">DSM 21501</strain>
    </source>
</reference>
<dbReference type="GO" id="GO:0019509">
    <property type="term" value="P:L-methionine salvage from methylthioadenosine"/>
    <property type="evidence" value="ECO:0007669"/>
    <property type="project" value="UniProtKB-UniPathway"/>
</dbReference>
<sequence>MSAAPAAPPAVDAVVIGAMEEEVRPYLERAGEVGAESVAGHARTRLVTVGAARLLLVRGGIGLVNAAAATVHALTSVAPRAVVSTGSAGGLAAKVEVGDVVVGERYTYAGADATAFGYERGQVPGMPPAYDADPALLAAALAAAAPRLRTGQMVSGDSFVTAVNVAEVRAAFPAALSTDMESTAIAQVCHSYGVPFLSVRGISDLCGPAADQDFHMAVEEVAARAADVVLDVLGAGGPAGTGSRA</sequence>
<comment type="caution">
    <text evidence="7">The sequence shown here is derived from an EMBL/GenBank/DDBJ whole genome shotgun (WGS) entry which is preliminary data.</text>
</comment>
<dbReference type="EC" id="3.2.2.9" evidence="2"/>
<protein>
    <recommendedName>
        <fullName evidence="2">adenosylhomocysteine nucleosidase</fullName>
        <ecNumber evidence="2">3.2.2.9</ecNumber>
    </recommendedName>
</protein>